<dbReference type="EMBL" id="SKBQ01000031">
    <property type="protein sequence ID" value="TPX13859.1"/>
    <property type="molecule type" value="Genomic_DNA"/>
</dbReference>
<evidence type="ECO:0000313" key="10">
    <source>
        <dbReference type="Proteomes" id="UP000319257"/>
    </source>
</evidence>
<dbReference type="Gene3D" id="3.40.309.10">
    <property type="entry name" value="Aldehyde Dehydrogenase, Chain A, domain 2"/>
    <property type="match status" value="1"/>
</dbReference>
<dbReference type="GeneID" id="41973250"/>
<dbReference type="InterPro" id="IPR016163">
    <property type="entry name" value="Ald_DH_C"/>
</dbReference>
<dbReference type="AlphaFoldDB" id="A0A507B8Y8"/>
<dbReference type="InterPro" id="IPR015590">
    <property type="entry name" value="Aldehyde_DH_dom"/>
</dbReference>
<dbReference type="CDD" id="cd07106">
    <property type="entry name" value="ALDH_AldA-AAD23400"/>
    <property type="match status" value="1"/>
</dbReference>
<feature type="region of interest" description="Disordered" evidence="7">
    <location>
        <begin position="29"/>
        <end position="53"/>
    </location>
</feature>
<dbReference type="SUPFAM" id="SSF53720">
    <property type="entry name" value="ALDH-like"/>
    <property type="match status" value="1"/>
</dbReference>
<dbReference type="RefSeq" id="XP_030995570.1">
    <property type="nucleotide sequence ID" value="XM_031140365.1"/>
</dbReference>
<dbReference type="EC" id="1.2.1.3" evidence="3"/>
<keyword evidence="10" id="KW-1185">Reference proteome</keyword>
<dbReference type="InterPro" id="IPR029510">
    <property type="entry name" value="Ald_DH_CS_GLU"/>
</dbReference>
<dbReference type="InterPro" id="IPR016162">
    <property type="entry name" value="Ald_DH_N"/>
</dbReference>
<dbReference type="PROSITE" id="PS00687">
    <property type="entry name" value="ALDEHYDE_DEHYDR_GLU"/>
    <property type="match status" value="1"/>
</dbReference>
<dbReference type="FunFam" id="3.40.309.10:FF:000009">
    <property type="entry name" value="Aldehyde dehydrogenase A"/>
    <property type="match status" value="1"/>
</dbReference>
<dbReference type="PANTHER" id="PTHR11699">
    <property type="entry name" value="ALDEHYDE DEHYDROGENASE-RELATED"/>
    <property type="match status" value="1"/>
</dbReference>
<evidence type="ECO:0000256" key="5">
    <source>
        <dbReference type="PROSITE-ProRule" id="PRU10007"/>
    </source>
</evidence>
<feature type="compositionally biased region" description="Polar residues" evidence="7">
    <location>
        <begin position="30"/>
        <end position="43"/>
    </location>
</feature>
<evidence type="ECO:0000259" key="8">
    <source>
        <dbReference type="Pfam" id="PF00171"/>
    </source>
</evidence>
<sequence length="493" mass="52243">MASTSGSTKAPTAVAFDSFFNIIGGERESGSSTFQAANPSTLAENPPAPLSSKDDVDRAIAAAKAALPVWAATPVAERQQAVIRLADALAAQTDDFATMLVKEQGKPLPIAKAEVANAVAVLKGVANLSFPAEQVIEDTPKRRISSRYVPIGVSVGIIPWNFPVILAATKIGPALVAGSPLILKPSPFTPYCNLKIAELAMQFLPPGVLQALSGDDNLGAWFTEHPGVAKVAFTGSTSTGKKVMQSCSKNLTRVTLELGGNDAAIICPDVDIQTVALHIAIKALLNSGQICIAVKRVYVHASIYDAFLATITAIAKSFPVADGFTEGAFIGPVQNAAQYKIVQDLMDDVAKNQFRVTTDGERPPLPEKGFFFNPMIVDNPPDDARIVQEEPFGPVFPVMKWTDEADVVRRANDSDVGLGASVWSNDIAAAERIGRQLEAGTVWINGHSELYPDAPFAGHKHSGIGAELGVQGIQSYCNVQTIAAYKQITPPEM</sequence>
<dbReference type="PROSITE" id="PS00070">
    <property type="entry name" value="ALDEHYDE_DEHYDR_CYS"/>
    <property type="match status" value="1"/>
</dbReference>
<dbReference type="Gene3D" id="3.40.605.10">
    <property type="entry name" value="Aldehyde Dehydrogenase, Chain A, domain 1"/>
    <property type="match status" value="1"/>
</dbReference>
<comment type="caution">
    <text evidence="9">The sequence shown here is derived from an EMBL/GenBank/DDBJ whole genome shotgun (WGS) entry which is preliminary data.</text>
</comment>
<comment type="catalytic activity">
    <reaction evidence="4">
        <text>an aldehyde + NAD(+) + H2O = a carboxylate + NADH + 2 H(+)</text>
        <dbReference type="Rhea" id="RHEA:16185"/>
        <dbReference type="ChEBI" id="CHEBI:15377"/>
        <dbReference type="ChEBI" id="CHEBI:15378"/>
        <dbReference type="ChEBI" id="CHEBI:17478"/>
        <dbReference type="ChEBI" id="CHEBI:29067"/>
        <dbReference type="ChEBI" id="CHEBI:57540"/>
        <dbReference type="ChEBI" id="CHEBI:57945"/>
        <dbReference type="EC" id="1.2.1.3"/>
    </reaction>
</comment>
<proteinExistence type="inferred from homology"/>
<dbReference type="FunFam" id="3.40.605.10:FF:000007">
    <property type="entry name" value="NAD/NADP-dependent betaine aldehyde dehydrogenase"/>
    <property type="match status" value="1"/>
</dbReference>
<feature type="domain" description="Aldehyde dehydrogenase" evidence="8">
    <location>
        <begin position="29"/>
        <end position="482"/>
    </location>
</feature>
<evidence type="ECO:0000256" key="2">
    <source>
        <dbReference type="ARBA" id="ARBA00023002"/>
    </source>
</evidence>
<dbReference type="GO" id="GO:0004029">
    <property type="term" value="F:aldehyde dehydrogenase (NAD+) activity"/>
    <property type="evidence" value="ECO:0007669"/>
    <property type="project" value="UniProtKB-EC"/>
</dbReference>
<evidence type="ECO:0000256" key="1">
    <source>
        <dbReference type="ARBA" id="ARBA00009986"/>
    </source>
</evidence>
<name>A0A507B8Y8_9PEZI</name>
<dbReference type="InterPro" id="IPR016160">
    <property type="entry name" value="Ald_DH_CS_CYS"/>
</dbReference>
<evidence type="ECO:0000256" key="4">
    <source>
        <dbReference type="ARBA" id="ARBA00049194"/>
    </source>
</evidence>
<dbReference type="InterPro" id="IPR044086">
    <property type="entry name" value="LUC3-like"/>
</dbReference>
<dbReference type="Pfam" id="PF00171">
    <property type="entry name" value="Aldedh"/>
    <property type="match status" value="1"/>
</dbReference>
<evidence type="ECO:0000313" key="9">
    <source>
        <dbReference type="EMBL" id="TPX13859.1"/>
    </source>
</evidence>
<dbReference type="InterPro" id="IPR016161">
    <property type="entry name" value="Ald_DH/histidinol_DH"/>
</dbReference>
<gene>
    <name evidence="9" type="ORF">E0L32_005803</name>
</gene>
<feature type="active site" evidence="5">
    <location>
        <position position="257"/>
    </location>
</feature>
<dbReference type="InParanoid" id="A0A507B8Y8"/>
<evidence type="ECO:0000256" key="3">
    <source>
        <dbReference type="ARBA" id="ARBA00024226"/>
    </source>
</evidence>
<comment type="similarity">
    <text evidence="1 6">Belongs to the aldehyde dehydrogenase family.</text>
</comment>
<keyword evidence="2 6" id="KW-0560">Oxidoreductase</keyword>
<evidence type="ECO:0000256" key="7">
    <source>
        <dbReference type="SAM" id="MobiDB-lite"/>
    </source>
</evidence>
<dbReference type="Proteomes" id="UP000319257">
    <property type="component" value="Unassembled WGS sequence"/>
</dbReference>
<protein>
    <recommendedName>
        <fullName evidence="3">aldehyde dehydrogenase (NAD(+))</fullName>
        <ecNumber evidence="3">1.2.1.3</ecNumber>
    </recommendedName>
</protein>
<dbReference type="OrthoDB" id="310895at2759"/>
<dbReference type="STRING" id="1093900.A0A507B8Y8"/>
<reference evidence="9 10" key="1">
    <citation type="submission" date="2019-06" db="EMBL/GenBank/DDBJ databases">
        <title>Draft genome sequence of the filamentous fungus Phialemoniopsis curvata isolated from diesel fuel.</title>
        <authorList>
            <person name="Varaljay V.A."/>
            <person name="Lyon W.J."/>
            <person name="Crouch A.L."/>
            <person name="Drake C.E."/>
            <person name="Hollomon J.M."/>
            <person name="Nadeau L.J."/>
            <person name="Nunn H.S."/>
            <person name="Stevenson B.S."/>
            <person name="Bojanowski C.L."/>
            <person name="Crookes-Goodson W.J."/>
        </authorList>
    </citation>
    <scope>NUCLEOTIDE SEQUENCE [LARGE SCALE GENOMIC DNA]</scope>
    <source>
        <strain evidence="9 10">D216</strain>
    </source>
</reference>
<accession>A0A507B8Y8</accession>
<organism evidence="9 10">
    <name type="scientific">Thyridium curvatum</name>
    <dbReference type="NCBI Taxonomy" id="1093900"/>
    <lineage>
        <taxon>Eukaryota</taxon>
        <taxon>Fungi</taxon>
        <taxon>Dikarya</taxon>
        <taxon>Ascomycota</taxon>
        <taxon>Pezizomycotina</taxon>
        <taxon>Sordariomycetes</taxon>
        <taxon>Sordariomycetidae</taxon>
        <taxon>Thyridiales</taxon>
        <taxon>Thyridiaceae</taxon>
        <taxon>Thyridium</taxon>
    </lineage>
</organism>
<evidence type="ECO:0000256" key="6">
    <source>
        <dbReference type="RuleBase" id="RU003345"/>
    </source>
</evidence>